<dbReference type="Proteomes" id="UP001519287">
    <property type="component" value="Unassembled WGS sequence"/>
</dbReference>
<evidence type="ECO:0000313" key="5">
    <source>
        <dbReference type="Proteomes" id="UP001519287"/>
    </source>
</evidence>
<protein>
    <recommendedName>
        <fullName evidence="6">Flp pilus-assembly TadG-like N-terminal domain-containing protein</fullName>
    </recommendedName>
</protein>
<organism evidence="4 5">
    <name type="scientific">Paenibacillus eucommiae</name>
    <dbReference type="NCBI Taxonomy" id="1355755"/>
    <lineage>
        <taxon>Bacteria</taxon>
        <taxon>Bacillati</taxon>
        <taxon>Bacillota</taxon>
        <taxon>Bacilli</taxon>
        <taxon>Bacillales</taxon>
        <taxon>Paenibacillaceae</taxon>
        <taxon>Paenibacillus</taxon>
    </lineage>
</organism>
<proteinExistence type="predicted"/>
<feature type="region of interest" description="Disordered" evidence="2">
    <location>
        <begin position="422"/>
        <end position="443"/>
    </location>
</feature>
<dbReference type="RefSeq" id="WP_209977055.1">
    <property type="nucleotide sequence ID" value="NZ_JAGGLB010000032.1"/>
</dbReference>
<evidence type="ECO:0000256" key="3">
    <source>
        <dbReference type="SAM" id="Phobius"/>
    </source>
</evidence>
<keyword evidence="3" id="KW-0472">Membrane</keyword>
<feature type="transmembrane region" description="Helical" evidence="3">
    <location>
        <begin position="12"/>
        <end position="31"/>
    </location>
</feature>
<evidence type="ECO:0000313" key="4">
    <source>
        <dbReference type="EMBL" id="MBP1995244.1"/>
    </source>
</evidence>
<evidence type="ECO:0000256" key="2">
    <source>
        <dbReference type="SAM" id="MobiDB-lite"/>
    </source>
</evidence>
<keyword evidence="1" id="KW-0175">Coiled coil</keyword>
<evidence type="ECO:0008006" key="6">
    <source>
        <dbReference type="Google" id="ProtNLM"/>
    </source>
</evidence>
<feature type="coiled-coil region" evidence="1">
    <location>
        <begin position="221"/>
        <end position="248"/>
    </location>
</feature>
<keyword evidence="5" id="KW-1185">Reference proteome</keyword>
<keyword evidence="3" id="KW-0812">Transmembrane</keyword>
<evidence type="ECO:0000256" key="1">
    <source>
        <dbReference type="SAM" id="Coils"/>
    </source>
</evidence>
<gene>
    <name evidence="4" type="ORF">J2Z66_006886</name>
</gene>
<name>A0ABS4J5X2_9BACL</name>
<sequence length="751" mass="83577">MKYLWNSEDGAVSIYLILIIVPIFFFQAVLIDFARIKLAEKETESAVRAAVRSSLSAFDQKLQATGLYGLGISGEEGLNIFREVFRQNLSGSLISDRFQFVDTSPVEDHSRLTPIYTLASHEVLQRQILEDMKLKAPIEFALEITDKFKKSGASAPFKIGAQYAKEAEALEKLLEKREEALNQAWDRAKALQKKTNDAHSYYGKKIEELASMAEQIGVHSVEDIQSSLQNIKNQIQSIQTSIQALDGTLASLLAAVEKDVESIASIKASQQSLREESQVLLSKQSELEKVLAILLKYADLLMAVKLRAEADSSMIAAYKSDIEPLLLVAKQMNNEIRIELQRIVGGEQGNEEIFASFKGIHVWEDSFFDQYSASIGAIIALFNGFHGAVSTINLYTMANISRVNSANNAYFNSANDFFTKQGQKETDRVAKSNQSEAGKREQKNKIQTILDEARKAINSCSANSETYYQKLQNSQKSGEKGLYQKYRDINSQSAEIGSGVTYDLEKAEKVSIKAMDILGAFSGIAEGIRNELFVNEFALTKFNYRTYGLEKDIQGQPKTANELSDPKTHMLSNQEVEYILYGFSSCLANISSAYAEMFSFRLAIRTLEALMDTKKGVLNVGSPLLVLLTAAAEGAVKALYDMNELIKGNQVQLTAKLASPAISLTYKDYLRIFLLLHSNDTKQMARMQALIELNTHVNLLDASTYVQGYATSDIRLWFIPGIMKLLNGTELLGCKVKGKRCEITRTTAISY</sequence>
<dbReference type="EMBL" id="JAGGLB010000032">
    <property type="protein sequence ID" value="MBP1995244.1"/>
    <property type="molecule type" value="Genomic_DNA"/>
</dbReference>
<reference evidence="4 5" key="1">
    <citation type="submission" date="2021-03" db="EMBL/GenBank/DDBJ databases">
        <title>Genomic Encyclopedia of Type Strains, Phase IV (KMG-IV): sequencing the most valuable type-strain genomes for metagenomic binning, comparative biology and taxonomic classification.</title>
        <authorList>
            <person name="Goeker M."/>
        </authorList>
    </citation>
    <scope>NUCLEOTIDE SEQUENCE [LARGE SCALE GENOMIC DNA]</scope>
    <source>
        <strain evidence="4 5">DSM 26048</strain>
    </source>
</reference>
<accession>A0ABS4J5X2</accession>
<keyword evidence="3" id="KW-1133">Transmembrane helix</keyword>
<comment type="caution">
    <text evidence="4">The sequence shown here is derived from an EMBL/GenBank/DDBJ whole genome shotgun (WGS) entry which is preliminary data.</text>
</comment>